<keyword evidence="2" id="KW-1185">Reference proteome</keyword>
<comment type="caution">
    <text evidence="1">The sequence shown here is derived from an EMBL/GenBank/DDBJ whole genome shotgun (WGS) entry which is preliminary data.</text>
</comment>
<evidence type="ECO:0000313" key="2">
    <source>
        <dbReference type="Proteomes" id="UP001165960"/>
    </source>
</evidence>
<dbReference type="EMBL" id="QTSX02006530">
    <property type="protein sequence ID" value="KAJ9053331.1"/>
    <property type="molecule type" value="Genomic_DNA"/>
</dbReference>
<gene>
    <name evidence="1" type="ORF">DSO57_1025225</name>
</gene>
<protein>
    <submittedName>
        <fullName evidence="1">Uncharacterized protein</fullName>
    </submittedName>
</protein>
<organism evidence="1 2">
    <name type="scientific">Entomophthora muscae</name>
    <dbReference type="NCBI Taxonomy" id="34485"/>
    <lineage>
        <taxon>Eukaryota</taxon>
        <taxon>Fungi</taxon>
        <taxon>Fungi incertae sedis</taxon>
        <taxon>Zoopagomycota</taxon>
        <taxon>Entomophthoromycotina</taxon>
        <taxon>Entomophthoromycetes</taxon>
        <taxon>Entomophthorales</taxon>
        <taxon>Entomophthoraceae</taxon>
        <taxon>Entomophthora</taxon>
    </lineage>
</organism>
<reference evidence="1" key="1">
    <citation type="submission" date="2022-04" db="EMBL/GenBank/DDBJ databases">
        <title>Genome of the entomopathogenic fungus Entomophthora muscae.</title>
        <authorList>
            <person name="Elya C."/>
            <person name="Lovett B.R."/>
            <person name="Lee E."/>
            <person name="Macias A.M."/>
            <person name="Hajek A.E."/>
            <person name="De Bivort B.L."/>
            <person name="Kasson M.T."/>
            <person name="De Fine Licht H.H."/>
            <person name="Stajich J.E."/>
        </authorList>
    </citation>
    <scope>NUCLEOTIDE SEQUENCE</scope>
    <source>
        <strain evidence="1">Berkeley</strain>
    </source>
</reference>
<name>A0ACC2RTF8_9FUNG</name>
<evidence type="ECO:0000313" key="1">
    <source>
        <dbReference type="EMBL" id="KAJ9053331.1"/>
    </source>
</evidence>
<dbReference type="Proteomes" id="UP001165960">
    <property type="component" value="Unassembled WGS sequence"/>
</dbReference>
<sequence>MEPPSTPKLMHMSATYLPLDNTNKLLEIVYITLLGVIDAIILASAPILWWALSNQPAACPIPNSDKPPKDDFLTKAHFLAVTPAQAP</sequence>
<accession>A0ACC2RTF8</accession>
<proteinExistence type="predicted"/>